<keyword evidence="2" id="KW-0732">Signal</keyword>
<protein>
    <recommendedName>
        <fullName evidence="5">SXP/RAL-2 family protein Ani s 5-like cation-binding domain-containing protein</fullName>
    </recommendedName>
</protein>
<organism evidence="3 4">
    <name type="scientific">Steinernema carpocapsae</name>
    <name type="common">Entomopathogenic nematode</name>
    <dbReference type="NCBI Taxonomy" id="34508"/>
    <lineage>
        <taxon>Eukaryota</taxon>
        <taxon>Metazoa</taxon>
        <taxon>Ecdysozoa</taxon>
        <taxon>Nematoda</taxon>
        <taxon>Chromadorea</taxon>
        <taxon>Rhabditida</taxon>
        <taxon>Tylenchina</taxon>
        <taxon>Panagrolaimomorpha</taxon>
        <taxon>Strongyloidoidea</taxon>
        <taxon>Steinernematidae</taxon>
        <taxon>Steinernema</taxon>
    </lineage>
</organism>
<evidence type="ECO:0000313" key="4">
    <source>
        <dbReference type="Proteomes" id="UP000298663"/>
    </source>
</evidence>
<feature type="region of interest" description="Disordered" evidence="1">
    <location>
        <begin position="98"/>
        <end position="139"/>
    </location>
</feature>
<feature type="region of interest" description="Disordered" evidence="1">
    <location>
        <begin position="445"/>
        <end position="469"/>
    </location>
</feature>
<accession>A0A4U5NVY7</accession>
<evidence type="ECO:0000256" key="2">
    <source>
        <dbReference type="SAM" id="SignalP"/>
    </source>
</evidence>
<feature type="signal peptide" evidence="2">
    <location>
        <begin position="1"/>
        <end position="25"/>
    </location>
</feature>
<comment type="caution">
    <text evidence="3">The sequence shown here is derived from an EMBL/GenBank/DDBJ whole genome shotgun (WGS) entry which is preliminary data.</text>
</comment>
<feature type="region of interest" description="Disordered" evidence="1">
    <location>
        <begin position="496"/>
        <end position="519"/>
    </location>
</feature>
<dbReference type="Proteomes" id="UP000298663">
    <property type="component" value="Unassembled WGS sequence"/>
</dbReference>
<feature type="region of interest" description="Disordered" evidence="1">
    <location>
        <begin position="61"/>
        <end position="86"/>
    </location>
</feature>
<evidence type="ECO:0008006" key="5">
    <source>
        <dbReference type="Google" id="ProtNLM"/>
    </source>
</evidence>
<feature type="chain" id="PRO_5020699769" description="SXP/RAL-2 family protein Ani s 5-like cation-binding domain-containing protein" evidence="2">
    <location>
        <begin position="26"/>
        <end position="733"/>
    </location>
</feature>
<dbReference type="EMBL" id="AZBU02000003">
    <property type="protein sequence ID" value="TKR87384.1"/>
    <property type="molecule type" value="Genomic_DNA"/>
</dbReference>
<dbReference type="OrthoDB" id="5828708at2759"/>
<keyword evidence="4" id="KW-1185">Reference proteome</keyword>
<sequence>MGSPVVTITTFFVLLAVAASQAVSSDELPRGHLHGIKRIRLLSAAGSTADATHLRTPTTVVNGETPRRVPVPRAENPYGHNIPGVRRRPQSLSIEEIGRSSHENNLRKVQVSQENSAPRASAPAYLSSTNNEESEEERKARIEARWRKLGPLVKKIGYPYQRRMQIRKIVAALNDKKPGAPTAHPPTVAGVSTFVNPTSSSSEASRVRPHINGPILTRISAEHETTQLQQQASTTPIDEAPAWDRLPKRVTTGPPRAYHSRVVSAPKFHKFTHKLSHRPRIRIHRPGEPVARGDQTANSRPLALPELTPLRPAGSARSRFGARNRFVDSASFPHMLSPSEMASMTPPASHHRIRLPEAEPVRSHEVVETPPAPTSTFEIEAPLESSTGDFGGSSGDSGSAFGLGEEATFPPGFGEAFGINGQNVHFPDTFAAATPEETITMPTTTTTRRTTTERITRPTSPPAPVEPEMPLVIPQNSGLRAVAPPPEFVGGFGSGGGGPFGGGGGGGFGTDSGDLNLGGGGGFGPGGGFGVGGGSGFGTGGGRAGVAPSEVNSIEDLYTGESALSPNRNGPSGDGYGPPIFQGAGVPPPVSGINYGGVAAGIPPYAVPATTQNPPTTVRPSALLNVISKADRGFNQAISHFEQGSPIEAAAIDILEVALGSQKLDSQAKLLGHVDRAFGLDNLQRLQRWANTAGALDLFKDNLVKFLKNYRPPQTATIPPQIENFFTNPNGKK</sequence>
<reference evidence="3 4" key="2">
    <citation type="journal article" date="2019" name="G3 (Bethesda)">
        <title>Hybrid Assembly of the Genome of the Entomopathogenic Nematode Steinernema carpocapsae Identifies the X-Chromosome.</title>
        <authorList>
            <person name="Serra L."/>
            <person name="Macchietto M."/>
            <person name="Macias-Munoz A."/>
            <person name="McGill C.J."/>
            <person name="Rodriguez I.M."/>
            <person name="Rodriguez B."/>
            <person name="Murad R."/>
            <person name="Mortazavi A."/>
        </authorList>
    </citation>
    <scope>NUCLEOTIDE SEQUENCE [LARGE SCALE GENOMIC DNA]</scope>
    <source>
        <strain evidence="3 4">ALL</strain>
    </source>
</reference>
<reference evidence="3 4" key="1">
    <citation type="journal article" date="2015" name="Genome Biol.">
        <title>Comparative genomics of Steinernema reveals deeply conserved gene regulatory networks.</title>
        <authorList>
            <person name="Dillman A.R."/>
            <person name="Macchietto M."/>
            <person name="Porter C.F."/>
            <person name="Rogers A."/>
            <person name="Williams B."/>
            <person name="Antoshechkin I."/>
            <person name="Lee M.M."/>
            <person name="Goodwin Z."/>
            <person name="Lu X."/>
            <person name="Lewis E.E."/>
            <person name="Goodrich-Blair H."/>
            <person name="Stock S.P."/>
            <person name="Adams B.J."/>
            <person name="Sternberg P.W."/>
            <person name="Mortazavi A."/>
        </authorList>
    </citation>
    <scope>NUCLEOTIDE SEQUENCE [LARGE SCALE GENOMIC DNA]</scope>
    <source>
        <strain evidence="3 4">ALL</strain>
    </source>
</reference>
<name>A0A4U5NVY7_STECR</name>
<evidence type="ECO:0000313" key="3">
    <source>
        <dbReference type="EMBL" id="TKR87384.1"/>
    </source>
</evidence>
<gene>
    <name evidence="3" type="ORF">L596_011789</name>
</gene>
<evidence type="ECO:0000256" key="1">
    <source>
        <dbReference type="SAM" id="MobiDB-lite"/>
    </source>
</evidence>
<dbReference type="AlphaFoldDB" id="A0A4U5NVY7"/>
<proteinExistence type="predicted"/>